<name>A0A4R6UYQ9_9GAMM</name>
<evidence type="ECO:0000313" key="1">
    <source>
        <dbReference type="EMBL" id="TDQ51229.1"/>
    </source>
</evidence>
<gene>
    <name evidence="1" type="ORF">EV696_101202</name>
</gene>
<dbReference type="InterPro" id="IPR007433">
    <property type="entry name" value="DUF481"/>
</dbReference>
<dbReference type="EMBL" id="SNYM01000001">
    <property type="protein sequence ID" value="TDQ51229.1"/>
    <property type="molecule type" value="Genomic_DNA"/>
</dbReference>
<organism evidence="1 2">
    <name type="scientific">Permianibacter aggregans</name>
    <dbReference type="NCBI Taxonomy" id="1510150"/>
    <lineage>
        <taxon>Bacteria</taxon>
        <taxon>Pseudomonadati</taxon>
        <taxon>Pseudomonadota</taxon>
        <taxon>Gammaproteobacteria</taxon>
        <taxon>Pseudomonadales</taxon>
        <taxon>Pseudomonadaceae</taxon>
        <taxon>Permianibacter</taxon>
    </lineage>
</organism>
<evidence type="ECO:0000313" key="2">
    <source>
        <dbReference type="Proteomes" id="UP000295375"/>
    </source>
</evidence>
<reference evidence="1 2" key="1">
    <citation type="submission" date="2019-03" db="EMBL/GenBank/DDBJ databases">
        <title>Genomic Encyclopedia of Type Strains, Phase IV (KMG-IV): sequencing the most valuable type-strain genomes for metagenomic binning, comparative biology and taxonomic classification.</title>
        <authorList>
            <person name="Goeker M."/>
        </authorList>
    </citation>
    <scope>NUCLEOTIDE SEQUENCE [LARGE SCALE GENOMIC DNA]</scope>
    <source>
        <strain evidence="1 2">DSM 103792</strain>
    </source>
</reference>
<protein>
    <submittedName>
        <fullName evidence="1">Putative salt-induced outer membrane protein YdiY</fullName>
    </submittedName>
</protein>
<dbReference type="Proteomes" id="UP000295375">
    <property type="component" value="Unassembled WGS sequence"/>
</dbReference>
<accession>A0A4R6UYQ9</accession>
<proteinExistence type="predicted"/>
<sequence length="261" mass="29608">MVKWQHPISRCLQAAFLFGLGIGNAQAIVNIENLRAQPTRLGWSGNTDVSLEWRSGNSDRQNVRLGARLDWFDGEDNFFTVLSYDYGESLGETNTDNMVVHSRYIDAHTRVFATEYFAQVEQNEFRRLESRSLLGGGLRYSIENDEKDIKNAFAAGLFYSMERINPTASDVQRDEDGIYGNFYWVFNYKINERSSLVNTLYYQPALSGVSGFRALDLFAFNVQIDGRLSLRVSATVEHDSEPPEGVEDTDIAVLTGLSYEF</sequence>
<comment type="caution">
    <text evidence="1">The sequence shown here is derived from an EMBL/GenBank/DDBJ whole genome shotgun (WGS) entry which is preliminary data.</text>
</comment>
<dbReference type="AlphaFoldDB" id="A0A4R6UYQ9"/>
<keyword evidence="2" id="KW-1185">Reference proteome</keyword>
<dbReference type="Pfam" id="PF04338">
    <property type="entry name" value="DUF481"/>
    <property type="match status" value="1"/>
</dbReference>
<dbReference type="OrthoDB" id="5292716at2"/>